<dbReference type="EMBL" id="AJVK01012979">
    <property type="status" value="NOT_ANNOTATED_CDS"/>
    <property type="molecule type" value="Genomic_DNA"/>
</dbReference>
<dbReference type="EnsemblMetazoa" id="PPAI004311-RA">
    <property type="protein sequence ID" value="PPAI004311-PA"/>
    <property type="gene ID" value="PPAI004311"/>
</dbReference>
<dbReference type="Proteomes" id="UP000092462">
    <property type="component" value="Unassembled WGS sequence"/>
</dbReference>
<dbReference type="GO" id="GO:0005576">
    <property type="term" value="C:extracellular region"/>
    <property type="evidence" value="ECO:0007669"/>
    <property type="project" value="InterPro"/>
</dbReference>
<organism evidence="1 2">
    <name type="scientific">Phlebotomus papatasi</name>
    <name type="common">Sandfly</name>
    <dbReference type="NCBI Taxonomy" id="29031"/>
    <lineage>
        <taxon>Eukaryota</taxon>
        <taxon>Metazoa</taxon>
        <taxon>Ecdysozoa</taxon>
        <taxon>Arthropoda</taxon>
        <taxon>Hexapoda</taxon>
        <taxon>Insecta</taxon>
        <taxon>Pterygota</taxon>
        <taxon>Neoptera</taxon>
        <taxon>Endopterygota</taxon>
        <taxon>Diptera</taxon>
        <taxon>Nematocera</taxon>
        <taxon>Psychodoidea</taxon>
        <taxon>Psychodidae</taxon>
        <taxon>Phlebotomus</taxon>
        <taxon>Phlebotomus</taxon>
    </lineage>
</organism>
<dbReference type="InterPro" id="IPR002557">
    <property type="entry name" value="Chitin-bd_dom"/>
</dbReference>
<proteinExistence type="predicted"/>
<dbReference type="VEuPathDB" id="VectorBase:PPAI004311"/>
<dbReference type="Gene3D" id="2.170.140.10">
    <property type="entry name" value="Chitin binding domain"/>
    <property type="match status" value="1"/>
</dbReference>
<protein>
    <submittedName>
        <fullName evidence="1">Uncharacterized protein</fullName>
    </submittedName>
</protein>
<dbReference type="SMART" id="SM00494">
    <property type="entry name" value="ChtBD2"/>
    <property type="match status" value="1"/>
</dbReference>
<sequence length="123" mass="14197">MKKMPRRTTKTMSKSDQVTPRSVQYSVIVMLFLLINFTENVSCGGNLTKRSLKNTISCIEDGRFYRNPERPVHKMWSNAECSKYYLCLEGEVFEFKCSVGLLFDVTRQICDFKSNVDNCDITA</sequence>
<dbReference type="AlphaFoldDB" id="A0A1B0D9J9"/>
<name>A0A1B0D9J9_PHLPP</name>
<dbReference type="SUPFAM" id="SSF57625">
    <property type="entry name" value="Invertebrate chitin-binding proteins"/>
    <property type="match status" value="1"/>
</dbReference>
<accession>A0A1B0D9J9</accession>
<keyword evidence="2" id="KW-1185">Reference proteome</keyword>
<reference evidence="1" key="1">
    <citation type="submission" date="2022-08" db="UniProtKB">
        <authorList>
            <consortium name="EnsemblMetazoa"/>
        </authorList>
    </citation>
    <scope>IDENTIFICATION</scope>
    <source>
        <strain evidence="1">Israel</strain>
    </source>
</reference>
<dbReference type="InterPro" id="IPR036508">
    <property type="entry name" value="Chitin-bd_dom_sf"/>
</dbReference>
<dbReference type="VEuPathDB" id="VectorBase:PPAPM1_002193"/>
<evidence type="ECO:0000313" key="2">
    <source>
        <dbReference type="Proteomes" id="UP000092462"/>
    </source>
</evidence>
<dbReference type="PROSITE" id="PS50940">
    <property type="entry name" value="CHIT_BIND_II"/>
    <property type="match status" value="1"/>
</dbReference>
<dbReference type="Pfam" id="PF01607">
    <property type="entry name" value="CBM_14"/>
    <property type="match status" value="1"/>
</dbReference>
<evidence type="ECO:0000313" key="1">
    <source>
        <dbReference type="EnsemblMetazoa" id="PPAI004311-PA"/>
    </source>
</evidence>
<dbReference type="GO" id="GO:0008061">
    <property type="term" value="F:chitin binding"/>
    <property type="evidence" value="ECO:0007669"/>
    <property type="project" value="InterPro"/>
</dbReference>